<sequence length="68" mass="8154">MHSERTGQSEDLSHVYYFFYLKLSLFCFKIHRVKNISIFTEQSKIRFQNLKPKIQVQQSKIQGMKVSI</sequence>
<dbReference type="Proteomes" id="UP000053372">
    <property type="component" value="Unassembled WGS sequence"/>
</dbReference>
<reference evidence="1 2" key="1">
    <citation type="journal article" date="2015" name="Genome Announc.">
        <title>Draft Genome of the Euendolithic (true boring) Cyanobacterium Mastigocoleus testarum strain BC008.</title>
        <authorList>
            <person name="Guida B.S."/>
            <person name="Garcia-Pichel F."/>
        </authorList>
    </citation>
    <scope>NUCLEOTIDE SEQUENCE [LARGE SCALE GENOMIC DNA]</scope>
    <source>
        <strain evidence="1 2">BC008</strain>
    </source>
</reference>
<comment type="caution">
    <text evidence="1">The sequence shown here is derived from an EMBL/GenBank/DDBJ whole genome shotgun (WGS) entry which is preliminary data.</text>
</comment>
<gene>
    <name evidence="1" type="ORF">BC008_35690</name>
</gene>
<dbReference type="EMBL" id="LMTZ01000024">
    <property type="protein sequence ID" value="KST69465.1"/>
    <property type="molecule type" value="Genomic_DNA"/>
</dbReference>
<name>A0A0V7ZY35_9CYAN</name>
<accession>A0A0V7ZY35</accession>
<dbReference type="AlphaFoldDB" id="A0A0V7ZY35"/>
<protein>
    <submittedName>
        <fullName evidence="1">Uncharacterized protein</fullName>
    </submittedName>
</protein>
<organism evidence="1 2">
    <name type="scientific">Mastigocoleus testarum BC008</name>
    <dbReference type="NCBI Taxonomy" id="371196"/>
    <lineage>
        <taxon>Bacteria</taxon>
        <taxon>Bacillati</taxon>
        <taxon>Cyanobacteriota</taxon>
        <taxon>Cyanophyceae</taxon>
        <taxon>Nostocales</taxon>
        <taxon>Hapalosiphonaceae</taxon>
        <taxon>Mastigocoleus</taxon>
    </lineage>
</organism>
<evidence type="ECO:0000313" key="2">
    <source>
        <dbReference type="Proteomes" id="UP000053372"/>
    </source>
</evidence>
<proteinExistence type="predicted"/>
<evidence type="ECO:0000313" key="1">
    <source>
        <dbReference type="EMBL" id="KST69465.1"/>
    </source>
</evidence>
<keyword evidence="2" id="KW-1185">Reference proteome</keyword>